<proteinExistence type="predicted"/>
<sequence>MTASHGPRPPRPLRAGAGARWDPENRLLSVEPLDHEQPPDTATHITYQGKVWLTFDAYDQVMAVDLPGAPLPLTRGLPQQQRHRYPWSTLSTTSMAQWHADPDSGWVWTLLRPGLPYRRLIAAAAVAIRLCADQSLYLHASLSQDTADT</sequence>
<gene>
    <name evidence="2" type="ORF">ADK37_11555</name>
</gene>
<dbReference type="RefSeq" id="WP_030038112.1">
    <property type="nucleotide sequence ID" value="NZ_KL575586.1"/>
</dbReference>
<dbReference type="STRING" id="67356.AQJ84_23275"/>
<evidence type="ECO:0000313" key="2">
    <source>
        <dbReference type="EMBL" id="KOG37059.1"/>
    </source>
</evidence>
<accession>A0A0L8LG19</accession>
<dbReference type="OrthoDB" id="9797344at2"/>
<comment type="caution">
    <text evidence="2">The sequence shown here is derived from an EMBL/GenBank/DDBJ whole genome shotgun (WGS) entry which is preliminary data.</text>
</comment>
<organism evidence="2 3">
    <name type="scientific">Streptomyces resistomycificus</name>
    <dbReference type="NCBI Taxonomy" id="67356"/>
    <lineage>
        <taxon>Bacteria</taxon>
        <taxon>Bacillati</taxon>
        <taxon>Actinomycetota</taxon>
        <taxon>Actinomycetes</taxon>
        <taxon>Kitasatosporales</taxon>
        <taxon>Streptomycetaceae</taxon>
        <taxon>Streptomyces</taxon>
        <taxon>Streptomyces aurantiacus group</taxon>
    </lineage>
</organism>
<protein>
    <submittedName>
        <fullName evidence="2">Uncharacterized protein</fullName>
    </submittedName>
</protein>
<name>A0A0L8LG19_9ACTN</name>
<dbReference type="Proteomes" id="UP000037251">
    <property type="component" value="Unassembled WGS sequence"/>
</dbReference>
<dbReference type="EMBL" id="LGUS01000116">
    <property type="protein sequence ID" value="KOG37059.1"/>
    <property type="molecule type" value="Genomic_DNA"/>
</dbReference>
<dbReference type="AlphaFoldDB" id="A0A0L8LG19"/>
<evidence type="ECO:0000256" key="1">
    <source>
        <dbReference type="SAM" id="MobiDB-lite"/>
    </source>
</evidence>
<feature type="region of interest" description="Disordered" evidence="1">
    <location>
        <begin position="1"/>
        <end position="21"/>
    </location>
</feature>
<reference evidence="3" key="1">
    <citation type="submission" date="2015-07" db="EMBL/GenBank/DDBJ databases">
        <authorList>
            <person name="Ju K.-S."/>
            <person name="Doroghazi J.R."/>
            <person name="Metcalf W.W."/>
        </authorList>
    </citation>
    <scope>NUCLEOTIDE SEQUENCE [LARGE SCALE GENOMIC DNA]</scope>
    <source>
        <strain evidence="3">NRRL 2290</strain>
    </source>
</reference>
<keyword evidence="3" id="KW-1185">Reference proteome</keyword>
<evidence type="ECO:0000313" key="3">
    <source>
        <dbReference type="Proteomes" id="UP000037251"/>
    </source>
</evidence>
<dbReference type="PATRIC" id="fig|67356.5.peg.2495"/>